<feature type="domain" description="SRCR" evidence="10">
    <location>
        <begin position="1"/>
        <end position="33"/>
    </location>
</feature>
<evidence type="ECO:0000313" key="11">
    <source>
        <dbReference type="EMBL" id="KAF1497583.1"/>
    </source>
</evidence>
<dbReference type="PROSITE" id="PS00420">
    <property type="entry name" value="SRCR_1"/>
    <property type="match status" value="2"/>
</dbReference>
<feature type="non-terminal residue" evidence="11">
    <location>
        <position position="1"/>
    </location>
</feature>
<feature type="disulfide bond" evidence="9">
    <location>
        <begin position="173"/>
        <end position="237"/>
    </location>
</feature>
<protein>
    <recommendedName>
        <fullName evidence="8">Soluble scavenger receptor cysteine-rich domain-containing protein SSC5D</fullName>
    </recommendedName>
</protein>
<dbReference type="SMART" id="SM00202">
    <property type="entry name" value="SR"/>
    <property type="match status" value="4"/>
</dbReference>
<feature type="domain" description="SRCR" evidence="10">
    <location>
        <begin position="258"/>
        <end position="358"/>
    </location>
</feature>
<evidence type="ECO:0000256" key="5">
    <source>
        <dbReference type="ARBA" id="ARBA00023180"/>
    </source>
</evidence>
<comment type="caution">
    <text evidence="9">Lacks conserved residue(s) required for the propagation of feature annotation.</text>
</comment>
<feature type="domain" description="SRCR" evidence="10">
    <location>
        <begin position="43"/>
        <end position="143"/>
    </location>
</feature>
<keyword evidence="4" id="KW-0675">Receptor</keyword>
<feature type="disulfide bond" evidence="9">
    <location>
        <begin position="391"/>
        <end position="455"/>
    </location>
</feature>
<dbReference type="Pfam" id="PF00530">
    <property type="entry name" value="SRCR"/>
    <property type="match status" value="4"/>
</dbReference>
<dbReference type="FunFam" id="3.10.250.10:FF:000007">
    <property type="entry name" value="Soluble scavenger receptor cysteine-rich domain-containing protein SSC5D"/>
    <property type="match status" value="3"/>
</dbReference>
<evidence type="ECO:0000313" key="12">
    <source>
        <dbReference type="Proteomes" id="UP000818537"/>
    </source>
</evidence>
<feature type="disulfide bond" evidence="9">
    <location>
        <begin position="81"/>
        <end position="142"/>
    </location>
</feature>
<dbReference type="InterPro" id="IPR036772">
    <property type="entry name" value="SRCR-like_dom_sf"/>
</dbReference>
<dbReference type="FunFam" id="3.10.250.10:FF:000002">
    <property type="entry name" value="Scavenger receptor cysteine-rich type 1 protein M130"/>
    <property type="match status" value="1"/>
</dbReference>
<evidence type="ECO:0000256" key="2">
    <source>
        <dbReference type="ARBA" id="ARBA00022737"/>
    </source>
</evidence>
<dbReference type="SUPFAM" id="SSF56487">
    <property type="entry name" value="SRCR-like"/>
    <property type="match status" value="5"/>
</dbReference>
<feature type="non-terminal residue" evidence="11">
    <location>
        <position position="469"/>
    </location>
</feature>
<reference evidence="11" key="1">
    <citation type="journal article" date="2019" name="Gigascience">
        <title>High-coverage genomes to elucidate the evolution of penguins.</title>
        <authorList>
            <person name="Pan H."/>
            <person name="Cole T.L."/>
            <person name="Bi X."/>
            <person name="Fang M."/>
            <person name="Zhou C."/>
            <person name="Yang Z."/>
            <person name="Ksepka D.T."/>
            <person name="Hart T."/>
            <person name="Bouzat J.L."/>
            <person name="Argilla L.S."/>
            <person name="Bertelsen M.F."/>
            <person name="Boersma P.D."/>
            <person name="Bost C.A."/>
            <person name="Cherel Y."/>
            <person name="Dann P."/>
            <person name="Fiddaman S.R."/>
            <person name="Howard P."/>
            <person name="Labuschagne K."/>
            <person name="Mattern T."/>
            <person name="Miller G."/>
            <person name="Parker P."/>
            <person name="Phillips R.A."/>
            <person name="Quillfeldt P."/>
            <person name="Ryan P.G."/>
            <person name="Taylor H."/>
            <person name="Thompson D.R."/>
            <person name="Young M.J."/>
            <person name="Ellegaard M.R."/>
            <person name="Gilbert M.T.P."/>
            <person name="Sinding M.S."/>
            <person name="Pacheco G."/>
            <person name="Shepherd L.D."/>
            <person name="Tennyson A.J.D."/>
            <person name="Grosser S."/>
            <person name="Kay E."/>
            <person name="Nupen L.J."/>
            <person name="Ellenberg U."/>
            <person name="Houston D.M."/>
            <person name="Reeve A.H."/>
            <person name="Johnson K."/>
            <person name="Masello J.F."/>
            <person name="Stracke T."/>
            <person name="McKinlay B."/>
            <person name="Borboroglu P.G."/>
            <person name="Zhang D.X."/>
            <person name="Zhang G."/>
        </authorList>
    </citation>
    <scope>NUCLEOTIDE SEQUENCE</scope>
    <source>
        <strain evidence="11">10/9/18-1</strain>
    </source>
</reference>
<comment type="caution">
    <text evidence="11">The sequence shown here is derived from an EMBL/GenBank/DDBJ whole genome shotgun (WGS) entry which is preliminary data.</text>
</comment>
<keyword evidence="3 9" id="KW-1015">Disulfide bond</keyword>
<dbReference type="EMBL" id="VULB01004673">
    <property type="protein sequence ID" value="KAF1497583.1"/>
    <property type="molecule type" value="Genomic_DNA"/>
</dbReference>
<feature type="disulfide bond" evidence="9">
    <location>
        <begin position="435"/>
        <end position="445"/>
    </location>
</feature>
<comment type="subunit">
    <text evidence="7">Interacts with LGALS1 and laminin.</text>
</comment>
<keyword evidence="5" id="KW-0325">Glycoprotein</keyword>
<organism evidence="11 12">
    <name type="scientific">Eudyptula minor novaehollandiae</name>
    <name type="common">Australian little penguin</name>
    <dbReference type="NCBI Taxonomy" id="2052820"/>
    <lineage>
        <taxon>Eukaryota</taxon>
        <taxon>Metazoa</taxon>
        <taxon>Chordata</taxon>
        <taxon>Craniata</taxon>
        <taxon>Vertebrata</taxon>
        <taxon>Euteleostomi</taxon>
        <taxon>Archelosauria</taxon>
        <taxon>Archosauria</taxon>
        <taxon>Dinosauria</taxon>
        <taxon>Saurischia</taxon>
        <taxon>Theropoda</taxon>
        <taxon>Coelurosauria</taxon>
        <taxon>Aves</taxon>
        <taxon>Neognathae</taxon>
        <taxon>Neoaves</taxon>
        <taxon>Aequornithes</taxon>
        <taxon>Sphenisciformes</taxon>
        <taxon>Spheniscidae</taxon>
        <taxon>Eudyptula</taxon>
    </lineage>
</organism>
<comment type="function">
    <text evidence="6">Binds to extracellular matrix proteins. Binds to pathogen-associated molecular patterns (PAMPs) present on the cell walls of Gram-positive and Gram-negative bacteria and fungi, behaving as a pattern recognition receptor (PRR). Induces bacterial and fungal aggregation and subsequent inhibition of PAMP-induced cytokine release. Does not possess intrinsic bactericidal activity. May play a role in the innate defense and homeostasis of certain epithelial surfaces.</text>
</comment>
<dbReference type="InterPro" id="IPR050912">
    <property type="entry name" value="LOX-like_protein"/>
</dbReference>
<feature type="disulfide bond" evidence="9">
    <location>
        <begin position="186"/>
        <end position="247"/>
    </location>
</feature>
<dbReference type="PROSITE" id="PS50287">
    <property type="entry name" value="SRCR_2"/>
    <property type="match status" value="5"/>
</dbReference>
<keyword evidence="1" id="KW-0732">Signal</keyword>
<evidence type="ECO:0000256" key="4">
    <source>
        <dbReference type="ARBA" id="ARBA00023170"/>
    </source>
</evidence>
<feature type="disulfide bond" evidence="9">
    <location>
        <begin position="112"/>
        <end position="122"/>
    </location>
</feature>
<dbReference type="GO" id="GO:0005615">
    <property type="term" value="C:extracellular space"/>
    <property type="evidence" value="ECO:0007669"/>
    <property type="project" value="TreeGrafter"/>
</dbReference>
<evidence type="ECO:0000259" key="10">
    <source>
        <dbReference type="PROSITE" id="PS50287"/>
    </source>
</evidence>
<dbReference type="PANTHER" id="PTHR45817">
    <property type="entry name" value="LYSYL OXIDASE-LIKE-RELATED"/>
    <property type="match status" value="1"/>
</dbReference>
<evidence type="ECO:0000256" key="3">
    <source>
        <dbReference type="ARBA" id="ARBA00023157"/>
    </source>
</evidence>
<evidence type="ECO:0000256" key="6">
    <source>
        <dbReference type="ARBA" id="ARBA00058074"/>
    </source>
</evidence>
<feature type="domain" description="SRCR" evidence="10">
    <location>
        <begin position="366"/>
        <end position="466"/>
    </location>
</feature>
<evidence type="ECO:0000256" key="9">
    <source>
        <dbReference type="PROSITE-ProRule" id="PRU00196"/>
    </source>
</evidence>
<feature type="disulfide bond" evidence="9">
    <location>
        <begin position="296"/>
        <end position="357"/>
    </location>
</feature>
<dbReference type="GO" id="GO:0016020">
    <property type="term" value="C:membrane"/>
    <property type="evidence" value="ECO:0007669"/>
    <property type="project" value="InterPro"/>
</dbReference>
<feature type="disulfide bond" evidence="9">
    <location>
        <begin position="327"/>
        <end position="337"/>
    </location>
</feature>
<name>A0A8S9F1G9_EUDMI</name>
<evidence type="ECO:0000256" key="7">
    <source>
        <dbReference type="ARBA" id="ARBA00064153"/>
    </source>
</evidence>
<sequence length="469" mass="49510">HCAGMEAALSEWWARPWGAQNCGHGEDASVLCSGAPAPGSTRTRLANGSSFCSGRVEVLHDGEWDTVCDDSWSLMDAKVVCREVGCGRALSAQFGAAFGQGLGPIWLDEVTCAGTEAALSLCQARSWGSHNCNHREDAGVECTGPAQVWLVNGSSRCSGRVEVLHNQQWGTVCDNGWDLSDGEVVCWQTGCGAAVSAPGLARFGSGSNRIWLGDVECAGAEATLSECRSKMGEPINCNHGEDAGVMCSDLAASQRVPLRLSDGPHHCAGRVEVFYENQWGTVCDDYWDLEDAGVVCRQLDCGTALSAPGAGHFRAGSGPIWLDDVNCMGTEVALSYCRMKGWGKNNCHHGEDAGVVCSATNTPAHLRLENGPSRCAGRVEVLHHHQWGTVCDNGWSLTEAVVVCRQLGCGTAVSALGLAHFGQGSGHIWLDNVNCTGTEAALSECQARPWGSNSCDHREDAGVVCSGDP</sequence>
<evidence type="ECO:0000256" key="8">
    <source>
        <dbReference type="ARBA" id="ARBA00069168"/>
    </source>
</evidence>
<dbReference type="InterPro" id="IPR001190">
    <property type="entry name" value="SRCR"/>
</dbReference>
<dbReference type="Proteomes" id="UP000818537">
    <property type="component" value="Unassembled WGS sequence"/>
</dbReference>
<dbReference type="PRINTS" id="PR00258">
    <property type="entry name" value="SPERACTRCPTR"/>
</dbReference>
<feature type="disulfide bond" evidence="9">
    <location>
        <begin position="217"/>
        <end position="227"/>
    </location>
</feature>
<feature type="domain" description="SRCR" evidence="10">
    <location>
        <begin position="148"/>
        <end position="248"/>
    </location>
</feature>
<feature type="disulfide bond" evidence="9">
    <location>
        <begin position="283"/>
        <end position="347"/>
    </location>
</feature>
<evidence type="ECO:0000256" key="1">
    <source>
        <dbReference type="ARBA" id="ARBA00022729"/>
    </source>
</evidence>
<keyword evidence="2" id="KW-0677">Repeat</keyword>
<dbReference type="PANTHER" id="PTHR45817:SF9">
    <property type="entry name" value="SRCR DOMAIN-CONTAINING PROTEIN"/>
    <property type="match status" value="1"/>
</dbReference>
<dbReference type="AlphaFoldDB" id="A0A8S9F1G9"/>
<feature type="disulfide bond" evidence="9">
    <location>
        <begin position="404"/>
        <end position="465"/>
    </location>
</feature>
<proteinExistence type="predicted"/>
<dbReference type="GO" id="GO:0004720">
    <property type="term" value="F:protein-lysine 6-oxidase activity"/>
    <property type="evidence" value="ECO:0007669"/>
    <property type="project" value="TreeGrafter"/>
</dbReference>
<feature type="disulfide bond" evidence="9">
    <location>
        <begin position="68"/>
        <end position="132"/>
    </location>
</feature>
<accession>A0A8S9F1G9</accession>
<dbReference type="Gene3D" id="3.10.250.10">
    <property type="entry name" value="SRCR-like domain"/>
    <property type="match status" value="4"/>
</dbReference>
<gene>
    <name evidence="11" type="primary">Dmbt1_3</name>
    <name evidence="11" type="ORF">FQV18_0016722</name>
</gene>